<dbReference type="EMBL" id="CP134146">
    <property type="protein sequence ID" value="WNC70074.1"/>
    <property type="molecule type" value="Genomic_DNA"/>
</dbReference>
<evidence type="ECO:0000313" key="4">
    <source>
        <dbReference type="Proteomes" id="UP001248581"/>
    </source>
</evidence>
<keyword evidence="4" id="KW-1185">Reference proteome</keyword>
<evidence type="ECO:0000313" key="3">
    <source>
        <dbReference type="EMBL" id="WNC70074.1"/>
    </source>
</evidence>
<name>A0ABY9TNF0_9GAMM</name>
<dbReference type="RefSeq" id="WP_348389215.1">
    <property type="nucleotide sequence ID" value="NZ_CP134146.1"/>
</dbReference>
<protein>
    <submittedName>
        <fullName evidence="3">SPOR domain-containing protein</fullName>
    </submittedName>
</protein>
<evidence type="ECO:0000259" key="2">
    <source>
        <dbReference type="PROSITE" id="PS51724"/>
    </source>
</evidence>
<keyword evidence="1" id="KW-1133">Transmembrane helix</keyword>
<feature type="transmembrane region" description="Helical" evidence="1">
    <location>
        <begin position="21"/>
        <end position="44"/>
    </location>
</feature>
<dbReference type="PROSITE" id="PS51724">
    <property type="entry name" value="SPOR"/>
    <property type="match status" value="1"/>
</dbReference>
<dbReference type="SUPFAM" id="SSF110997">
    <property type="entry name" value="Sporulation related repeat"/>
    <property type="match status" value="1"/>
</dbReference>
<keyword evidence="1" id="KW-0812">Transmembrane</keyword>
<dbReference type="Pfam" id="PF05036">
    <property type="entry name" value="SPOR"/>
    <property type="match status" value="1"/>
</dbReference>
<reference evidence="4" key="1">
    <citation type="submission" date="2023-09" db="EMBL/GenBank/DDBJ databases">
        <authorList>
            <person name="Li S."/>
            <person name="Li X."/>
            <person name="Zhang C."/>
            <person name="Zhao Z."/>
        </authorList>
    </citation>
    <scope>NUCLEOTIDE SEQUENCE [LARGE SCALE GENOMIC DNA]</scope>
    <source>
        <strain evidence="4">SQ345</strain>
    </source>
</reference>
<dbReference type="Proteomes" id="UP001248581">
    <property type="component" value="Chromosome"/>
</dbReference>
<dbReference type="Gene3D" id="3.30.70.1070">
    <property type="entry name" value="Sporulation related repeat"/>
    <property type="match status" value="1"/>
</dbReference>
<dbReference type="InterPro" id="IPR007730">
    <property type="entry name" value="SPOR-like_dom"/>
</dbReference>
<dbReference type="InterPro" id="IPR036680">
    <property type="entry name" value="SPOR-like_sf"/>
</dbReference>
<sequence length="174" mass="20066">MDYVNKSPKRNPSKQKQQRAYKIKLFTTILTVGIVTPVIGLNFYNSSTEKQTVAISTQVNDSQTEELVLPNKPKPKYVFPEKLEQGQISFIERDYDTPDSTPHQLRCGAFKLESDAQNLKNKISKLTPMNVSSSGKWYVVTSPYFANKRKAENFKNQIKKNLKIYECVLRQKRN</sequence>
<accession>A0ABY9TNF0</accession>
<feature type="domain" description="SPOR" evidence="2">
    <location>
        <begin position="97"/>
        <end position="171"/>
    </location>
</feature>
<gene>
    <name evidence="3" type="ORF">RI845_08030</name>
</gene>
<proteinExistence type="predicted"/>
<organism evidence="3 4">
    <name type="scientific">Thalassotalea nanhaiensis</name>
    <dbReference type="NCBI Taxonomy" id="3065648"/>
    <lineage>
        <taxon>Bacteria</taxon>
        <taxon>Pseudomonadati</taxon>
        <taxon>Pseudomonadota</taxon>
        <taxon>Gammaproteobacteria</taxon>
        <taxon>Alteromonadales</taxon>
        <taxon>Colwelliaceae</taxon>
        <taxon>Thalassotalea</taxon>
    </lineage>
</organism>
<keyword evidence="1" id="KW-0472">Membrane</keyword>
<evidence type="ECO:0000256" key="1">
    <source>
        <dbReference type="SAM" id="Phobius"/>
    </source>
</evidence>